<evidence type="ECO:0000256" key="7">
    <source>
        <dbReference type="PROSITE-ProRule" id="PRU00176"/>
    </source>
</evidence>
<dbReference type="InterPro" id="IPR029058">
    <property type="entry name" value="AB_hydrolase_fold"/>
</dbReference>
<feature type="compositionally biased region" description="Low complexity" evidence="8">
    <location>
        <begin position="979"/>
        <end position="990"/>
    </location>
</feature>
<dbReference type="eggNOG" id="KOG1282">
    <property type="taxonomic scope" value="Eukaryota"/>
</dbReference>
<feature type="region of interest" description="Disordered" evidence="8">
    <location>
        <begin position="979"/>
        <end position="999"/>
    </location>
</feature>
<keyword evidence="3" id="KW-0121">Carboxypeptidase</keyword>
<dbReference type="AlphaFoldDB" id="A0A0W0F8F0"/>
<evidence type="ECO:0000256" key="8">
    <source>
        <dbReference type="SAM" id="MobiDB-lite"/>
    </source>
</evidence>
<feature type="compositionally biased region" description="Polar residues" evidence="8">
    <location>
        <begin position="792"/>
        <end position="804"/>
    </location>
</feature>
<evidence type="ECO:0000256" key="1">
    <source>
        <dbReference type="ARBA" id="ARBA00009431"/>
    </source>
</evidence>
<evidence type="ECO:0000259" key="10">
    <source>
        <dbReference type="PROSITE" id="PS50102"/>
    </source>
</evidence>
<dbReference type="FunFam" id="3.40.50.1820:FF:000226">
    <property type="entry name" value="Carboxypeptidase"/>
    <property type="match status" value="1"/>
</dbReference>
<feature type="domain" description="RRM" evidence="10">
    <location>
        <begin position="1029"/>
        <end position="1113"/>
    </location>
</feature>
<evidence type="ECO:0000313" key="11">
    <source>
        <dbReference type="EMBL" id="KTB32605.1"/>
    </source>
</evidence>
<dbReference type="PANTHER" id="PTHR11802">
    <property type="entry name" value="SERINE PROTEASE FAMILY S10 SERINE CARBOXYPEPTIDASE"/>
    <property type="match status" value="1"/>
</dbReference>
<protein>
    <recommendedName>
        <fullName evidence="2">carboxypeptidase C</fullName>
        <ecNumber evidence="2">3.4.16.5</ecNumber>
    </recommendedName>
</protein>
<dbReference type="SUPFAM" id="SSF54928">
    <property type="entry name" value="RNA-binding domain, RBD"/>
    <property type="match status" value="1"/>
</dbReference>
<feature type="region of interest" description="Disordered" evidence="8">
    <location>
        <begin position="754"/>
        <end position="778"/>
    </location>
</feature>
<evidence type="ECO:0000256" key="4">
    <source>
        <dbReference type="ARBA" id="ARBA00022670"/>
    </source>
</evidence>
<gene>
    <name evidence="11" type="ORF">WG66_14834</name>
</gene>
<evidence type="ECO:0000313" key="12">
    <source>
        <dbReference type="Proteomes" id="UP000054988"/>
    </source>
</evidence>
<keyword evidence="4" id="KW-0645">Protease</keyword>
<dbReference type="SUPFAM" id="SSF53474">
    <property type="entry name" value="alpha/beta-Hydrolases"/>
    <property type="match status" value="2"/>
</dbReference>
<organism evidence="11 12">
    <name type="scientific">Moniliophthora roreri</name>
    <name type="common">Frosty pod rot fungus</name>
    <name type="synonym">Monilia roreri</name>
    <dbReference type="NCBI Taxonomy" id="221103"/>
    <lineage>
        <taxon>Eukaryota</taxon>
        <taxon>Fungi</taxon>
        <taxon>Dikarya</taxon>
        <taxon>Basidiomycota</taxon>
        <taxon>Agaricomycotina</taxon>
        <taxon>Agaricomycetes</taxon>
        <taxon>Agaricomycetidae</taxon>
        <taxon>Agaricales</taxon>
        <taxon>Marasmiineae</taxon>
        <taxon>Marasmiaceae</taxon>
        <taxon>Moniliophthora</taxon>
    </lineage>
</organism>
<dbReference type="Pfam" id="PF00450">
    <property type="entry name" value="Peptidase_S10"/>
    <property type="match status" value="2"/>
</dbReference>
<dbReference type="EC" id="3.4.16.5" evidence="2"/>
<comment type="caution">
    <text evidence="11">The sequence shown here is derived from an EMBL/GenBank/DDBJ whole genome shotgun (WGS) entry which is preliminary data.</text>
</comment>
<feature type="signal peptide" evidence="9">
    <location>
        <begin position="1"/>
        <end position="18"/>
    </location>
</feature>
<dbReference type="PROSITE" id="PS50102">
    <property type="entry name" value="RRM"/>
    <property type="match status" value="1"/>
</dbReference>
<keyword evidence="7" id="KW-0694">RNA-binding</keyword>
<feature type="compositionally biased region" description="Polar residues" evidence="8">
    <location>
        <begin position="827"/>
        <end position="854"/>
    </location>
</feature>
<evidence type="ECO:0000256" key="5">
    <source>
        <dbReference type="ARBA" id="ARBA00022801"/>
    </source>
</evidence>
<sequence length="1205" mass="134819">MSFLRWGFVLLLALGSRSQKVLSNFNVTSSPGQHVFSEEVHLFTPVESLSAVSEDNFTILRHPLFRKYGARIKKTDFCDPTVNGYTGYIDIEARHLFFYFFESRSSPEKDDVIFWTNGGPGASSSLGLFMELGPCRILDAKGPKFHPESWSSNANIFFIDQPIGVGFSYAEYGETVDTTEEAAKDIAAFVSIFFENFSQFKGRPFHMAGESFGGRYIPLFASAVYDQNTALIEAGLTPINLASAMIGNGATHWFHALLSFYDMACTAASVPPVLDISTCVAIKKALGRCQKWTQQSCIDQFDAINCAAASNFCRDLLVLPYRDSGMNPYDISKKCEGNVEEYFCYPFTKHIDDYLSDPKVRDELGVDHHPAIPTNFTRTSFAVHDAFDRSLDILHESTAYIGALLERGVRVLIYVGTYDWICNWVGNERWTLELEWSGKQGFGRQELREWLVDGKRAGRTRSWGNFTFATVDAAGHMVPYDKPKESLELRNQTTLVRTDSLIVLYSVPPIVALEHAKDGHLHVQRVCRDVRCSSSSVTFILVRCGAVLLLALGAASQASQSVFTSSNTTLGQHTFPDEGVFFTPVESLSALSEVEFTTLHHPLLPKHSARIKKTTFCDPTVNGHTGCIDIEEPDARPHSACPYRVLDANGLKFHPESWNTNADIFFIDQSIGVGLSYAEYGEAVDTTEDTAQDIAAFISILFENFNQFKGRPFHITGESWAQINDFLSNPKVKANLGVDQDPSIPSNFTGCNFHMDRDYPPTRAQSPHTEPKERSPEKFNLEELLNSIVRHNNAQSTQSNATKSRQTRQDVNEQVSHGFVSPMPPSSARTSTARYKSPCATSKTNTTNSGSLPNSAPMGPVAATTAEDSEYLASSNQFLFPSFQQISNLPLADQVPRFMSPHFVTSDSGVYPLSPSPIQYFASTSIKSGPFGLEHVVDMHTSVYAMHRSFQLPLPDPHYQQFQVLAALQACMGGVPALSSEVTEESPSSPHEAEASSTDRRIFSSRLGDYQQSNELDLERIEDGSDTRTTVMIKNVPNRMTDKDLEEFIGKVCPRRIDFMYLRIDYRNGTNFGYAFVNFLSCQDLLRFAKAKVNRKWNMFSSGKVVQINYAKHQGKQALIRRFHNSSVMHEKAEWRPKIFYSFGPKQGLPEPFPGSLPQMMQERSNDNLNSAQVEKFADFEWETRNLKRKATSECFVTGKRVKLA</sequence>
<dbReference type="Proteomes" id="UP000054988">
    <property type="component" value="Unassembled WGS sequence"/>
</dbReference>
<feature type="chain" id="PRO_5006901559" description="carboxypeptidase C" evidence="9">
    <location>
        <begin position="19"/>
        <end position="1205"/>
    </location>
</feature>
<keyword evidence="9" id="KW-0732">Signal</keyword>
<dbReference type="EMBL" id="LATX01002210">
    <property type="protein sequence ID" value="KTB32605.1"/>
    <property type="molecule type" value="Genomic_DNA"/>
</dbReference>
<dbReference type="GO" id="GO:0006508">
    <property type="term" value="P:proteolysis"/>
    <property type="evidence" value="ECO:0007669"/>
    <property type="project" value="UniProtKB-KW"/>
</dbReference>
<dbReference type="PRINTS" id="PR00724">
    <property type="entry name" value="CRBOXYPTASEC"/>
</dbReference>
<evidence type="ECO:0000256" key="2">
    <source>
        <dbReference type="ARBA" id="ARBA00012446"/>
    </source>
</evidence>
<evidence type="ECO:0000256" key="3">
    <source>
        <dbReference type="ARBA" id="ARBA00022645"/>
    </source>
</evidence>
<keyword evidence="5" id="KW-0378">Hydrolase</keyword>
<dbReference type="Pfam" id="PF04059">
    <property type="entry name" value="RRM_2"/>
    <property type="match status" value="1"/>
</dbReference>
<comment type="similarity">
    <text evidence="1">Belongs to the peptidase S10 family.</text>
</comment>
<dbReference type="Gene3D" id="3.30.70.330">
    <property type="match status" value="1"/>
</dbReference>
<name>A0A0W0F8F0_MONRR</name>
<proteinExistence type="inferred from homology"/>
<dbReference type="InterPro" id="IPR000504">
    <property type="entry name" value="RRM_dom"/>
</dbReference>
<dbReference type="InterPro" id="IPR012677">
    <property type="entry name" value="Nucleotide-bd_a/b_plait_sf"/>
</dbReference>
<dbReference type="Gene3D" id="1.10.287.410">
    <property type="match status" value="1"/>
</dbReference>
<dbReference type="Gene3D" id="3.40.50.1820">
    <property type="entry name" value="alpha/beta hydrolase"/>
    <property type="match status" value="2"/>
</dbReference>
<dbReference type="InterPro" id="IPR001563">
    <property type="entry name" value="Peptidase_S10"/>
</dbReference>
<feature type="region of interest" description="Disordered" evidence="8">
    <location>
        <begin position="792"/>
        <end position="856"/>
    </location>
</feature>
<dbReference type="GO" id="GO:0000324">
    <property type="term" value="C:fungal-type vacuole"/>
    <property type="evidence" value="ECO:0007669"/>
    <property type="project" value="TreeGrafter"/>
</dbReference>
<evidence type="ECO:0000256" key="9">
    <source>
        <dbReference type="SAM" id="SignalP"/>
    </source>
</evidence>
<reference evidence="11 12" key="1">
    <citation type="submission" date="2015-12" db="EMBL/GenBank/DDBJ databases">
        <title>Draft genome sequence of Moniliophthora roreri, the causal agent of frosty pod rot of cacao.</title>
        <authorList>
            <person name="Aime M.C."/>
            <person name="Diaz-Valderrama J.R."/>
            <person name="Kijpornyongpan T."/>
            <person name="Phillips-Mora W."/>
        </authorList>
    </citation>
    <scope>NUCLEOTIDE SEQUENCE [LARGE SCALE GENOMIC DNA]</scope>
    <source>
        <strain evidence="11 12">MCA 2952</strain>
    </source>
</reference>
<feature type="compositionally biased region" description="Basic and acidic residues" evidence="8">
    <location>
        <begin position="769"/>
        <end position="778"/>
    </location>
</feature>
<accession>A0A0W0F8F0</accession>
<dbReference type="PANTHER" id="PTHR11802:SF113">
    <property type="entry name" value="SERINE CARBOXYPEPTIDASE CTSA-4.1"/>
    <property type="match status" value="1"/>
</dbReference>
<keyword evidence="6" id="KW-0325">Glycoprotein</keyword>
<dbReference type="GO" id="GO:0004185">
    <property type="term" value="F:serine-type carboxypeptidase activity"/>
    <property type="evidence" value="ECO:0007669"/>
    <property type="project" value="UniProtKB-EC"/>
</dbReference>
<dbReference type="InterPro" id="IPR007201">
    <property type="entry name" value="Mei2-like_Rrm_C"/>
</dbReference>
<dbReference type="InterPro" id="IPR035979">
    <property type="entry name" value="RBD_domain_sf"/>
</dbReference>
<evidence type="ECO:0000256" key="6">
    <source>
        <dbReference type="ARBA" id="ARBA00023180"/>
    </source>
</evidence>
<dbReference type="GO" id="GO:0003723">
    <property type="term" value="F:RNA binding"/>
    <property type="evidence" value="ECO:0007669"/>
    <property type="project" value="UniProtKB-UniRule"/>
</dbReference>